<dbReference type="InterPro" id="IPR000182">
    <property type="entry name" value="GNAT_dom"/>
</dbReference>
<evidence type="ECO:0000313" key="6">
    <source>
        <dbReference type="EMBL" id="CAD9945287.1"/>
    </source>
</evidence>
<dbReference type="PANTHER" id="PTHR45896:SF1">
    <property type="entry name" value="N-ALPHA-ACETYLTRANSFERASE 30"/>
    <property type="match status" value="1"/>
</dbReference>
<dbReference type="GO" id="GO:0031417">
    <property type="term" value="C:NatC complex"/>
    <property type="evidence" value="ECO:0007669"/>
    <property type="project" value="TreeGrafter"/>
</dbReference>
<dbReference type="InterPro" id="IPR044542">
    <property type="entry name" value="NAA30-like"/>
</dbReference>
<dbReference type="GO" id="GO:0004596">
    <property type="term" value="F:protein-N-terminal amino-acid acetyltransferase activity"/>
    <property type="evidence" value="ECO:0007669"/>
    <property type="project" value="InterPro"/>
</dbReference>
<keyword evidence="1" id="KW-0808">Transferase</keyword>
<evidence type="ECO:0000259" key="5">
    <source>
        <dbReference type="PROSITE" id="PS51186"/>
    </source>
</evidence>
<organism evidence="6">
    <name type="scientific">Entomoneis paludosa</name>
    <dbReference type="NCBI Taxonomy" id="265537"/>
    <lineage>
        <taxon>Eukaryota</taxon>
        <taxon>Sar</taxon>
        <taxon>Stramenopiles</taxon>
        <taxon>Ochrophyta</taxon>
        <taxon>Bacillariophyta</taxon>
        <taxon>Bacillariophyceae</taxon>
        <taxon>Bacillariophycidae</taxon>
        <taxon>Entomoneidaceae</taxon>
        <taxon>Entomoneis</taxon>
    </lineage>
</organism>
<feature type="compositionally biased region" description="Basic and acidic residues" evidence="4">
    <location>
        <begin position="106"/>
        <end position="117"/>
    </location>
</feature>
<dbReference type="EMBL" id="HBHT01004079">
    <property type="protein sequence ID" value="CAD9945287.1"/>
    <property type="molecule type" value="Transcribed_RNA"/>
</dbReference>
<name>A0A7S2VBY1_9STRA</name>
<comment type="similarity">
    <text evidence="3">Belongs to the acetyltransferase family. MAK3 subfamily.</text>
</comment>
<dbReference type="Gene3D" id="3.40.630.30">
    <property type="match status" value="1"/>
</dbReference>
<dbReference type="AlphaFoldDB" id="A0A7S2VBY1"/>
<dbReference type="PANTHER" id="PTHR45896">
    <property type="entry name" value="N-ALPHA-ACETYLTRANSFERASE 30"/>
    <property type="match status" value="1"/>
</dbReference>
<feature type="domain" description="N-acetyltransferase" evidence="5">
    <location>
        <begin position="9"/>
        <end position="213"/>
    </location>
</feature>
<evidence type="ECO:0000256" key="2">
    <source>
        <dbReference type="ARBA" id="ARBA00023315"/>
    </source>
</evidence>
<dbReference type="PROSITE" id="PS51186">
    <property type="entry name" value="GNAT"/>
    <property type="match status" value="1"/>
</dbReference>
<proteinExistence type="inferred from homology"/>
<dbReference type="SUPFAM" id="SSF55729">
    <property type="entry name" value="Acyl-CoA N-acyltransferases (Nat)"/>
    <property type="match status" value="1"/>
</dbReference>
<dbReference type="CDD" id="cd04301">
    <property type="entry name" value="NAT_SF"/>
    <property type="match status" value="1"/>
</dbReference>
<keyword evidence="2" id="KW-0012">Acyltransferase</keyword>
<evidence type="ECO:0000256" key="1">
    <source>
        <dbReference type="ARBA" id="ARBA00022679"/>
    </source>
</evidence>
<dbReference type="Pfam" id="PF00583">
    <property type="entry name" value="Acetyltransf_1"/>
    <property type="match status" value="1"/>
</dbReference>
<evidence type="ECO:0000256" key="3">
    <source>
        <dbReference type="ARBA" id="ARBA00024025"/>
    </source>
</evidence>
<dbReference type="InterPro" id="IPR016181">
    <property type="entry name" value="Acyl_CoA_acyltransferase"/>
</dbReference>
<sequence>MVDSTIPGIRFVDYEDESQLHQVMDLVGRDLSEPYSIFTYRYFLYRFPKLCILAVPEGSEEPIGCVVGKMDREDRSLSMFEIGAEEAAVQQEAQEQVADATTSTQQEHESSNGDHFDTMINSQQQQQGEWTGYIGMLAVRESYRRKGIGKALVRQVLQRMKAMKCTSATLETEVTNVTAQKLYQTCFGFVREEMLVRYYLNWNDAYRLRLWFANTSHVEKDGNGRAAKALPEGVTN</sequence>
<accession>A0A7S2VBY1</accession>
<protein>
    <recommendedName>
        <fullName evidence="5">N-acetyltransferase domain-containing protein</fullName>
    </recommendedName>
</protein>
<gene>
    <name evidence="6" type="ORF">APAL1065_LOCUS2718</name>
</gene>
<feature type="region of interest" description="Disordered" evidence="4">
    <location>
        <begin position="93"/>
        <end position="117"/>
    </location>
</feature>
<evidence type="ECO:0000256" key="4">
    <source>
        <dbReference type="SAM" id="MobiDB-lite"/>
    </source>
</evidence>
<reference evidence="6" key="1">
    <citation type="submission" date="2021-01" db="EMBL/GenBank/DDBJ databases">
        <authorList>
            <person name="Corre E."/>
            <person name="Pelletier E."/>
            <person name="Niang G."/>
            <person name="Scheremetjew M."/>
            <person name="Finn R."/>
            <person name="Kale V."/>
            <person name="Holt S."/>
            <person name="Cochrane G."/>
            <person name="Meng A."/>
            <person name="Brown T."/>
            <person name="Cohen L."/>
        </authorList>
    </citation>
    <scope>NUCLEOTIDE SEQUENCE</scope>
    <source>
        <strain evidence="6">CCMP125</strain>
    </source>
</reference>